<feature type="domain" description="Type VII secretion system protein EssD-like" evidence="2">
    <location>
        <begin position="580"/>
        <end position="705"/>
    </location>
</feature>
<organism evidence="3 4">
    <name type="scientific">Selenomonas sputigena</name>
    <dbReference type="NCBI Taxonomy" id="69823"/>
    <lineage>
        <taxon>Bacteria</taxon>
        <taxon>Bacillati</taxon>
        <taxon>Bacillota</taxon>
        <taxon>Negativicutes</taxon>
        <taxon>Selenomonadales</taxon>
        <taxon>Selenomonadaceae</taxon>
        <taxon>Selenomonas</taxon>
    </lineage>
</organism>
<reference evidence="3 4" key="1">
    <citation type="submission" date="2023-04" db="EMBL/GenBank/DDBJ databases">
        <title>Genome Sequence of Selenomonas sputigena ATCC 33150.</title>
        <authorList>
            <person name="Miller D.P."/>
            <person name="Anvari S."/>
            <person name="Polson S.W."/>
            <person name="Macdonald M."/>
            <person name="Mcdowell J.V."/>
        </authorList>
    </citation>
    <scope>NUCLEOTIDE SEQUENCE [LARGE SCALE GENOMIC DNA]</scope>
    <source>
        <strain evidence="3 4">ATCC 33150</strain>
    </source>
</reference>
<proteinExistence type="predicted"/>
<feature type="region of interest" description="Disordered" evidence="1">
    <location>
        <begin position="614"/>
        <end position="641"/>
    </location>
</feature>
<gene>
    <name evidence="3" type="ORF">QCO44_00375</name>
</gene>
<keyword evidence="3" id="KW-0378">Hydrolase</keyword>
<feature type="compositionally biased region" description="Basic and acidic residues" evidence="1">
    <location>
        <begin position="614"/>
        <end position="638"/>
    </location>
</feature>
<dbReference type="InterPro" id="IPR044929">
    <property type="entry name" value="DNA/RNA_non-sp_Endonuclease_sf"/>
</dbReference>
<dbReference type="InterPro" id="IPR044927">
    <property type="entry name" value="Endonuclea_NS_2"/>
</dbReference>
<evidence type="ECO:0000313" key="3">
    <source>
        <dbReference type="EMBL" id="MEX5284104.1"/>
    </source>
</evidence>
<dbReference type="Proteomes" id="UP001559623">
    <property type="component" value="Unassembled WGS sequence"/>
</dbReference>
<dbReference type="Gene3D" id="3.40.570.10">
    <property type="entry name" value="Extracellular Endonuclease, subunit A"/>
    <property type="match status" value="1"/>
</dbReference>
<comment type="caution">
    <text evidence="3">The sequence shown here is derived from an EMBL/GenBank/DDBJ whole genome shotgun (WGS) entry which is preliminary data.</text>
</comment>
<keyword evidence="4" id="KW-1185">Reference proteome</keyword>
<dbReference type="GO" id="GO:0004519">
    <property type="term" value="F:endonuclease activity"/>
    <property type="evidence" value="ECO:0007669"/>
    <property type="project" value="UniProtKB-KW"/>
</dbReference>
<dbReference type="Pfam" id="PF13930">
    <property type="entry name" value="Endonuclea_NS_2"/>
    <property type="match status" value="1"/>
</dbReference>
<protein>
    <submittedName>
        <fullName evidence="3">DNA/RNA non-specific endonuclease</fullName>
    </submittedName>
</protein>
<evidence type="ECO:0000313" key="4">
    <source>
        <dbReference type="Proteomes" id="UP001559623"/>
    </source>
</evidence>
<name>A0ABV3X242_9FIRM</name>
<evidence type="ECO:0000256" key="1">
    <source>
        <dbReference type="SAM" id="MobiDB-lite"/>
    </source>
</evidence>
<dbReference type="EMBL" id="JARVLH010000001">
    <property type="protein sequence ID" value="MEX5284104.1"/>
    <property type="molecule type" value="Genomic_DNA"/>
</dbReference>
<keyword evidence="3" id="KW-0255">Endonuclease</keyword>
<evidence type="ECO:0000259" key="2">
    <source>
        <dbReference type="Pfam" id="PF13930"/>
    </source>
</evidence>
<accession>A0ABV3X242</accession>
<dbReference type="RefSeq" id="WP_368846213.1">
    <property type="nucleotide sequence ID" value="NZ_JARVLH010000001.1"/>
</dbReference>
<sequence length="714" mass="78049">MQEKETYEEKTKSAGIGLSLDIHKGLLGNGKKGTLFGKPDISLSGSKGNIHSDYESAREQAGVFAGKEGFDIEVGKHTDLKGAVIASDAEAEKNRLSTGTFSFRDLENKASYESQSQGFSYNHYGNLKSKSPKEQDELYKTIGLSPNIAMPAKGEAKSTTRSAVAQGTIEVRDNTTQDLFALSRDTENSLNELGRIFDKKTIAEQQELAAVFGEEAFRLAHDLPDDGSGRKAMVHALIGGLMSRITGAGFASGAVGAGLNELLINEIGKIQDPGLAQIVSTLFGAAAAKAIGGNATAGAVAAASGTRNNRYEKIPAIRKQLLLLLESEEYKKLKDFEYMVMFGKENGEKVAVAIDNRGRAWDLDIIEDTSTGLEKFRFQNKTLNGQPAKFVIFKYNDYELRDYPLDRTDEKIVFHRGEYDGKIGEIFRFDIGFIKGSAGSVSAASDALIELASHPQQVLGTIGEFMGLLSTNPEFREEVGTQMVAFFQERYQKLKDGDGFQKGEVAGELFTEIVLLLAPGGALTKSSRGARLAAGLTSRMPSIFGKVAHASEAPRVAAKNLGKIGTDTVKIHMKDGRLLPNVRYQAGEFDYFYETDHLGRLNKFETDKLQLTERTERLKHNPDTPGKLSDDHSGHLAGDRFGGSPELDNLVSQASKVNLSDYRILENKWAKAIESGKNVKVEVKILYKDSDMRPSGFDIRYSIDGEKTTIKINQ</sequence>
<keyword evidence="3" id="KW-0540">Nuclease</keyword>